<sequence length="274" mass="30352">MWDMSQSYENIDEVGIDYSTAASQATVPPGIIVVFEPAPIPSPDSLASTPPYSSLSLPPQPSTLPTSSPPLSESSPLSPSPLPPPAEVPPSQIAPKSPPPHAESMCLQSKLPRDRAGQYYWACWVHEDTDETSHRPRKNNLSNQNHSIPEVLSNKTADGATNINDEYEPFFIDFTQLDASREVVGTTVPRMMRTTPRFLGLTCGFEQIETPFRLFWWVSFYVNPGQVVRLTSRGIIHQRGLEVFVANDPNQEAEHSFGGSVCLWVPLFDDLGRF</sequence>
<dbReference type="Proteomes" id="UP000703661">
    <property type="component" value="Unassembled WGS sequence"/>
</dbReference>
<evidence type="ECO:0000256" key="1">
    <source>
        <dbReference type="SAM" id="MobiDB-lite"/>
    </source>
</evidence>
<name>A0A9P6T234_9FUNG</name>
<feature type="compositionally biased region" description="Polar residues" evidence="1">
    <location>
        <begin position="139"/>
        <end position="153"/>
    </location>
</feature>
<reference evidence="2" key="1">
    <citation type="journal article" date="2020" name="Fungal Divers.">
        <title>Resolving the Mortierellaceae phylogeny through synthesis of multi-gene phylogenetics and phylogenomics.</title>
        <authorList>
            <person name="Vandepol N."/>
            <person name="Liber J."/>
            <person name="Desiro A."/>
            <person name="Na H."/>
            <person name="Kennedy M."/>
            <person name="Barry K."/>
            <person name="Grigoriev I.V."/>
            <person name="Miller A.N."/>
            <person name="O'Donnell K."/>
            <person name="Stajich J.E."/>
            <person name="Bonito G."/>
        </authorList>
    </citation>
    <scope>NUCLEOTIDE SEQUENCE</scope>
    <source>
        <strain evidence="2">NRRL 2769</strain>
    </source>
</reference>
<gene>
    <name evidence="2" type="ORF">BGZ80_007358</name>
</gene>
<proteinExistence type="predicted"/>
<feature type="compositionally biased region" description="Pro residues" evidence="1">
    <location>
        <begin position="78"/>
        <end position="88"/>
    </location>
</feature>
<evidence type="ECO:0000313" key="2">
    <source>
        <dbReference type="EMBL" id="KAG0018284.1"/>
    </source>
</evidence>
<organism evidence="2 3">
    <name type="scientific">Entomortierella chlamydospora</name>
    <dbReference type="NCBI Taxonomy" id="101097"/>
    <lineage>
        <taxon>Eukaryota</taxon>
        <taxon>Fungi</taxon>
        <taxon>Fungi incertae sedis</taxon>
        <taxon>Mucoromycota</taxon>
        <taxon>Mortierellomycotina</taxon>
        <taxon>Mortierellomycetes</taxon>
        <taxon>Mortierellales</taxon>
        <taxon>Mortierellaceae</taxon>
        <taxon>Entomortierella</taxon>
    </lineage>
</organism>
<dbReference type="AlphaFoldDB" id="A0A9P6T234"/>
<protein>
    <submittedName>
        <fullName evidence="2">Uncharacterized protein</fullName>
    </submittedName>
</protein>
<comment type="caution">
    <text evidence="2">The sequence shown here is derived from an EMBL/GenBank/DDBJ whole genome shotgun (WGS) entry which is preliminary data.</text>
</comment>
<feature type="compositionally biased region" description="Low complexity" evidence="1">
    <location>
        <begin position="45"/>
        <end position="77"/>
    </location>
</feature>
<accession>A0A9P6T234</accession>
<feature type="region of interest" description="Disordered" evidence="1">
    <location>
        <begin position="131"/>
        <end position="153"/>
    </location>
</feature>
<keyword evidence="3" id="KW-1185">Reference proteome</keyword>
<evidence type="ECO:0000313" key="3">
    <source>
        <dbReference type="Proteomes" id="UP000703661"/>
    </source>
</evidence>
<dbReference type="EMBL" id="JAAAID010000375">
    <property type="protein sequence ID" value="KAG0018284.1"/>
    <property type="molecule type" value="Genomic_DNA"/>
</dbReference>
<feature type="region of interest" description="Disordered" evidence="1">
    <location>
        <begin position="38"/>
        <end position="105"/>
    </location>
</feature>